<comment type="caution">
    <text evidence="2">The sequence shown here is derived from an EMBL/GenBank/DDBJ whole genome shotgun (WGS) entry which is preliminary data.</text>
</comment>
<organism evidence="2 3">
    <name type="scientific">Periplaneta americana</name>
    <name type="common">American cockroach</name>
    <name type="synonym">Blatta americana</name>
    <dbReference type="NCBI Taxonomy" id="6978"/>
    <lineage>
        <taxon>Eukaryota</taxon>
        <taxon>Metazoa</taxon>
        <taxon>Ecdysozoa</taxon>
        <taxon>Arthropoda</taxon>
        <taxon>Hexapoda</taxon>
        <taxon>Insecta</taxon>
        <taxon>Pterygota</taxon>
        <taxon>Neoptera</taxon>
        <taxon>Polyneoptera</taxon>
        <taxon>Dictyoptera</taxon>
        <taxon>Blattodea</taxon>
        <taxon>Blattoidea</taxon>
        <taxon>Blattidae</taxon>
        <taxon>Blattinae</taxon>
        <taxon>Periplaneta</taxon>
    </lineage>
</organism>
<gene>
    <name evidence="2" type="ORF">ANN_27219</name>
</gene>
<evidence type="ECO:0000313" key="3">
    <source>
        <dbReference type="Proteomes" id="UP001148838"/>
    </source>
</evidence>
<evidence type="ECO:0000256" key="1">
    <source>
        <dbReference type="SAM" id="Coils"/>
    </source>
</evidence>
<keyword evidence="1" id="KW-0175">Coiled coil</keyword>
<name>A0ABQ8RXZ6_PERAM</name>
<keyword evidence="3" id="KW-1185">Reference proteome</keyword>
<dbReference type="Proteomes" id="UP001148838">
    <property type="component" value="Unassembled WGS sequence"/>
</dbReference>
<proteinExistence type="predicted"/>
<feature type="coiled-coil region" evidence="1">
    <location>
        <begin position="10"/>
        <end position="40"/>
    </location>
</feature>
<accession>A0ABQ8RXZ6</accession>
<sequence>MDPESLRESIVKINKKIVELQEENMMLKRKVKDLEEKKRKNNLVFFGIEEQEREQSWETYEVILTVCWEGMGLDISNGQVKEIYRVGHGANWPILVKLANCMVKDMIMSKKSELKDSNIRIDSDFDYEVRCRRKVLVPFLKVARSNSHYTRLVKDKLKINGETFDVEFCLDSLNKSGIGENISEEKRKMLKDKRGKVAWRKSVVTSPQGHNKSVMCQVNESSNVDVCGVSERNEGNVSQQQVQKRDDRDKKEELVVRSESIEKLFQLTLVENGPGLGAWLCNSQEGSCLRIDMRAIPPGSTSAYIIDPTVRFEAQEQQPSDVHAEKCRIYEPTVPFYLEKYHLTSIKVVGLMVGARGTIPRLFASFCKKFQLNNDFIRDVSLAAIRGSLAILKYHLYFVS</sequence>
<protein>
    <submittedName>
        <fullName evidence="2">Uncharacterized protein</fullName>
    </submittedName>
</protein>
<reference evidence="2 3" key="1">
    <citation type="journal article" date="2022" name="Allergy">
        <title>Genome assembly and annotation of Periplaneta americana reveal a comprehensive cockroach allergen profile.</title>
        <authorList>
            <person name="Wang L."/>
            <person name="Xiong Q."/>
            <person name="Saelim N."/>
            <person name="Wang L."/>
            <person name="Nong W."/>
            <person name="Wan A.T."/>
            <person name="Shi M."/>
            <person name="Liu X."/>
            <person name="Cao Q."/>
            <person name="Hui J.H.L."/>
            <person name="Sookrung N."/>
            <person name="Leung T.F."/>
            <person name="Tungtrongchitr A."/>
            <person name="Tsui S.K.W."/>
        </authorList>
    </citation>
    <scope>NUCLEOTIDE SEQUENCE [LARGE SCALE GENOMIC DNA]</scope>
    <source>
        <strain evidence="2">PWHHKU_190912</strain>
    </source>
</reference>
<evidence type="ECO:0000313" key="2">
    <source>
        <dbReference type="EMBL" id="KAJ4426405.1"/>
    </source>
</evidence>
<dbReference type="EMBL" id="JAJSOF020000040">
    <property type="protein sequence ID" value="KAJ4426405.1"/>
    <property type="molecule type" value="Genomic_DNA"/>
</dbReference>